<keyword evidence="2" id="KW-1133">Transmembrane helix</keyword>
<dbReference type="AlphaFoldDB" id="A0A336MP91"/>
<evidence type="ECO:0000313" key="4">
    <source>
        <dbReference type="EMBL" id="SSX32146.1"/>
    </source>
</evidence>
<sequence length="505" mass="58944">MSSIKYYFVLYCVSMIGICVGWDSKYGTVIFKDDMPRKCFTRAETSLLIVRQEIEKIFPRFDSMSVTEIDYDAILKYFHKISKKIEQILEDHDKFIIQTAFYDFLGGYLKSFLIPNAKISFYAGNTSLHTMRHILDLYEHCKTFLDTQGFGWKSPEFQYYSPYSDIHALSLYLDHDLTDDECCDLVLFQGTEEKPDQIIALPRLEYDDHTPTITNIWLPFQRKRVFYVRSKESAFILLRYFIEAMKCHEIEKIPSQKFLIELNQWIENILIPHLTDDHLYAAFGAVFRILRTIQGNDSSEIVNLSPMEKFNTVNFHATHPDNFTITETIQKEPLFTTDMIWITIFTISGTLLIVLLFVLMKQIVSKKHKNMRHIPSTDLLNFHDTPSTHFTRSERNSKSYLARNQPNSSHSSINFREKKLPTVSYGTEMKKKSRKSSFLSPFNVSSNFNSNKNKDKSVYGTPKSSHFKITSESESDNELDKLIETKDLTRNKKNSPRTSKNDTNL</sequence>
<keyword evidence="2" id="KW-0472">Membrane</keyword>
<name>A0A336MP91_CULSO</name>
<accession>A0A336MP91</accession>
<feature type="compositionally biased region" description="Basic and acidic residues" evidence="1">
    <location>
        <begin position="478"/>
        <end position="490"/>
    </location>
</feature>
<dbReference type="EMBL" id="UFQT01001912">
    <property type="protein sequence ID" value="SSX32146.1"/>
    <property type="molecule type" value="Genomic_DNA"/>
</dbReference>
<organism evidence="4">
    <name type="scientific">Culicoides sonorensis</name>
    <name type="common">Biting midge</name>
    <dbReference type="NCBI Taxonomy" id="179676"/>
    <lineage>
        <taxon>Eukaryota</taxon>
        <taxon>Metazoa</taxon>
        <taxon>Ecdysozoa</taxon>
        <taxon>Arthropoda</taxon>
        <taxon>Hexapoda</taxon>
        <taxon>Insecta</taxon>
        <taxon>Pterygota</taxon>
        <taxon>Neoptera</taxon>
        <taxon>Endopterygota</taxon>
        <taxon>Diptera</taxon>
        <taxon>Nematocera</taxon>
        <taxon>Chironomoidea</taxon>
        <taxon>Ceratopogonidae</taxon>
        <taxon>Ceratopogoninae</taxon>
        <taxon>Culicoides</taxon>
        <taxon>Monoculicoides</taxon>
    </lineage>
</organism>
<feature type="compositionally biased region" description="Polar residues" evidence="1">
    <location>
        <begin position="496"/>
        <end position="505"/>
    </location>
</feature>
<reference evidence="3" key="1">
    <citation type="submission" date="2018-04" db="EMBL/GenBank/DDBJ databases">
        <authorList>
            <person name="Go L.Y."/>
            <person name="Mitchell J.A."/>
        </authorList>
    </citation>
    <scope>NUCLEOTIDE SEQUENCE</scope>
    <source>
        <tissue evidence="3">Whole organism</tissue>
    </source>
</reference>
<keyword evidence="2" id="KW-0812">Transmembrane</keyword>
<reference evidence="4" key="2">
    <citation type="submission" date="2018-07" db="EMBL/GenBank/DDBJ databases">
        <authorList>
            <person name="Quirk P.G."/>
            <person name="Krulwich T.A."/>
        </authorList>
    </citation>
    <scope>NUCLEOTIDE SEQUENCE</scope>
</reference>
<evidence type="ECO:0000313" key="3">
    <source>
        <dbReference type="EMBL" id="SSX12703.1"/>
    </source>
</evidence>
<protein>
    <submittedName>
        <fullName evidence="4">CSON004559 protein</fullName>
    </submittedName>
</protein>
<dbReference type="EMBL" id="UFQS01001912">
    <property type="protein sequence ID" value="SSX12703.1"/>
    <property type="molecule type" value="Genomic_DNA"/>
</dbReference>
<feature type="region of interest" description="Disordered" evidence="1">
    <location>
        <begin position="450"/>
        <end position="505"/>
    </location>
</feature>
<feature type="compositionally biased region" description="Polar residues" evidence="1">
    <location>
        <begin position="462"/>
        <end position="472"/>
    </location>
</feature>
<feature type="compositionally biased region" description="Polar residues" evidence="1">
    <location>
        <begin position="398"/>
        <end position="414"/>
    </location>
</feature>
<evidence type="ECO:0000256" key="2">
    <source>
        <dbReference type="SAM" id="Phobius"/>
    </source>
</evidence>
<proteinExistence type="predicted"/>
<gene>
    <name evidence="4" type="primary">CSON004559</name>
</gene>
<evidence type="ECO:0000256" key="1">
    <source>
        <dbReference type="SAM" id="MobiDB-lite"/>
    </source>
</evidence>
<feature type="transmembrane region" description="Helical" evidence="2">
    <location>
        <begin position="339"/>
        <end position="359"/>
    </location>
</feature>
<feature type="region of interest" description="Disordered" evidence="1">
    <location>
        <begin position="385"/>
        <end position="416"/>
    </location>
</feature>
<dbReference type="VEuPathDB" id="VectorBase:CSON004559"/>